<organism evidence="1">
    <name type="scientific">Arundo donax</name>
    <name type="common">Giant reed</name>
    <name type="synonym">Donax arundinaceus</name>
    <dbReference type="NCBI Taxonomy" id="35708"/>
    <lineage>
        <taxon>Eukaryota</taxon>
        <taxon>Viridiplantae</taxon>
        <taxon>Streptophyta</taxon>
        <taxon>Embryophyta</taxon>
        <taxon>Tracheophyta</taxon>
        <taxon>Spermatophyta</taxon>
        <taxon>Magnoliopsida</taxon>
        <taxon>Liliopsida</taxon>
        <taxon>Poales</taxon>
        <taxon>Poaceae</taxon>
        <taxon>PACMAD clade</taxon>
        <taxon>Arundinoideae</taxon>
        <taxon>Arundineae</taxon>
        <taxon>Arundo</taxon>
    </lineage>
</organism>
<proteinExistence type="predicted"/>
<protein>
    <submittedName>
        <fullName evidence="1">Uncharacterized protein</fullName>
    </submittedName>
</protein>
<dbReference type="EMBL" id="GBRH01281002">
    <property type="protein sequence ID" value="JAD16893.1"/>
    <property type="molecule type" value="Transcribed_RNA"/>
</dbReference>
<reference evidence="1" key="2">
    <citation type="journal article" date="2015" name="Data Brief">
        <title>Shoot transcriptome of the giant reed, Arundo donax.</title>
        <authorList>
            <person name="Barrero R.A."/>
            <person name="Guerrero F.D."/>
            <person name="Moolhuijzen P."/>
            <person name="Goolsby J.A."/>
            <person name="Tidwell J."/>
            <person name="Bellgard S.E."/>
            <person name="Bellgard M.I."/>
        </authorList>
    </citation>
    <scope>NUCLEOTIDE SEQUENCE</scope>
    <source>
        <tissue evidence="1">Shoot tissue taken approximately 20 cm above the soil surface</tissue>
    </source>
</reference>
<dbReference type="AlphaFoldDB" id="A0A0A8XVV4"/>
<reference evidence="1" key="1">
    <citation type="submission" date="2014-09" db="EMBL/GenBank/DDBJ databases">
        <authorList>
            <person name="Magalhaes I.L.F."/>
            <person name="Oliveira U."/>
            <person name="Santos F.R."/>
            <person name="Vidigal T.H.D.A."/>
            <person name="Brescovit A.D."/>
            <person name="Santos A.J."/>
        </authorList>
    </citation>
    <scope>NUCLEOTIDE SEQUENCE</scope>
    <source>
        <tissue evidence="1">Shoot tissue taken approximately 20 cm above the soil surface</tissue>
    </source>
</reference>
<accession>A0A0A8XVV4</accession>
<evidence type="ECO:0000313" key="1">
    <source>
        <dbReference type="EMBL" id="JAD16893.1"/>
    </source>
</evidence>
<sequence length="56" mass="7019">MQPRMVLWYYVVDHRTLTRHVWIIMQLRYFVYNTVHYTVIAVPEYSIPVTTKFQQW</sequence>
<name>A0A0A8XVV4_ARUDO</name>